<evidence type="ECO:0000313" key="22">
    <source>
        <dbReference type="Proteomes" id="UP000027138"/>
    </source>
</evidence>
<evidence type="ECO:0000259" key="20">
    <source>
        <dbReference type="PROSITE" id="PS50011"/>
    </source>
</evidence>
<dbReference type="InterPro" id="IPR001220">
    <property type="entry name" value="Legume_lectin_dom"/>
</dbReference>
<dbReference type="AlphaFoldDB" id="A0A067KLS1"/>
<keyword evidence="17" id="KW-0325">Glycoprotein</keyword>
<evidence type="ECO:0000256" key="12">
    <source>
        <dbReference type="ARBA" id="ARBA00022777"/>
    </source>
</evidence>
<comment type="similarity">
    <text evidence="3">In the N-terminal section; belongs to the leguminous lectin family.</text>
</comment>
<evidence type="ECO:0000256" key="10">
    <source>
        <dbReference type="ARBA" id="ARBA00022734"/>
    </source>
</evidence>
<dbReference type="PROSITE" id="PS00108">
    <property type="entry name" value="PROTEIN_KINASE_ST"/>
    <property type="match status" value="1"/>
</dbReference>
<keyword evidence="14 19" id="KW-1133">Transmembrane helix</keyword>
<feature type="binding site" evidence="18">
    <location>
        <position position="380"/>
    </location>
    <ligand>
        <name>ATP</name>
        <dbReference type="ChEBI" id="CHEBI:30616"/>
    </ligand>
</feature>
<comment type="subcellular location">
    <subcellularLocation>
        <location evidence="1">Cell membrane</location>
        <topology evidence="1">Single-pass type I membrane protein</topology>
    </subcellularLocation>
</comment>
<dbReference type="STRING" id="180498.A0A067KLS1"/>
<dbReference type="Pfam" id="PF00069">
    <property type="entry name" value="Pkinase"/>
    <property type="match status" value="1"/>
</dbReference>
<evidence type="ECO:0000256" key="18">
    <source>
        <dbReference type="PROSITE-ProRule" id="PRU10141"/>
    </source>
</evidence>
<evidence type="ECO:0000256" key="11">
    <source>
        <dbReference type="ARBA" id="ARBA00022741"/>
    </source>
</evidence>
<dbReference type="InterPro" id="IPR008271">
    <property type="entry name" value="Ser/Thr_kinase_AS"/>
</dbReference>
<keyword evidence="5" id="KW-1003">Cell membrane</keyword>
<dbReference type="Proteomes" id="UP000027138">
    <property type="component" value="Unassembled WGS sequence"/>
</dbReference>
<comment type="similarity">
    <text evidence="2">Belongs to the leguminous lectin family.</text>
</comment>
<dbReference type="FunFam" id="1.10.510.10:FF:000240">
    <property type="entry name" value="Lectin-domain containing receptor kinase A4.3"/>
    <property type="match status" value="1"/>
</dbReference>
<evidence type="ECO:0000256" key="17">
    <source>
        <dbReference type="ARBA" id="ARBA00023180"/>
    </source>
</evidence>
<dbReference type="InterPro" id="IPR017441">
    <property type="entry name" value="Protein_kinase_ATP_BS"/>
</dbReference>
<evidence type="ECO:0000256" key="19">
    <source>
        <dbReference type="SAM" id="Phobius"/>
    </source>
</evidence>
<keyword evidence="7" id="KW-0808">Transferase</keyword>
<keyword evidence="9" id="KW-0732">Signal</keyword>
<evidence type="ECO:0000256" key="15">
    <source>
        <dbReference type="ARBA" id="ARBA00023136"/>
    </source>
</evidence>
<evidence type="ECO:0000256" key="3">
    <source>
        <dbReference type="ARBA" id="ARBA00008536"/>
    </source>
</evidence>
<dbReference type="PROSITE" id="PS50011">
    <property type="entry name" value="PROTEIN_KINASE_DOM"/>
    <property type="match status" value="1"/>
</dbReference>
<keyword evidence="16" id="KW-0675">Receptor</keyword>
<dbReference type="InterPro" id="IPR050528">
    <property type="entry name" value="L-type_Lectin-RKs"/>
</dbReference>
<dbReference type="Pfam" id="PF00139">
    <property type="entry name" value="Lectin_legB"/>
    <property type="match status" value="1"/>
</dbReference>
<keyword evidence="6" id="KW-0723">Serine/threonine-protein kinase</keyword>
<dbReference type="PROSITE" id="PS00107">
    <property type="entry name" value="PROTEIN_KINASE_ATP"/>
    <property type="match status" value="1"/>
</dbReference>
<dbReference type="InterPro" id="IPR000985">
    <property type="entry name" value="Lectin_LegA_CS"/>
</dbReference>
<gene>
    <name evidence="21" type="ORF">JCGZ_09935</name>
</gene>
<accession>A0A067KLS1</accession>
<dbReference type="SMART" id="SM00220">
    <property type="entry name" value="S_TKc"/>
    <property type="match status" value="1"/>
</dbReference>
<dbReference type="GO" id="GO:0030246">
    <property type="term" value="F:carbohydrate binding"/>
    <property type="evidence" value="ECO:0007669"/>
    <property type="project" value="UniProtKB-KW"/>
</dbReference>
<keyword evidence="11 18" id="KW-0547">Nucleotide-binding</keyword>
<dbReference type="GO" id="GO:0005524">
    <property type="term" value="F:ATP binding"/>
    <property type="evidence" value="ECO:0007669"/>
    <property type="project" value="UniProtKB-UniRule"/>
</dbReference>
<dbReference type="InterPro" id="IPR013320">
    <property type="entry name" value="ConA-like_dom_sf"/>
</dbReference>
<dbReference type="SUPFAM" id="SSF49899">
    <property type="entry name" value="Concanavalin A-like lectins/glucanases"/>
    <property type="match status" value="1"/>
</dbReference>
<dbReference type="GO" id="GO:0005886">
    <property type="term" value="C:plasma membrane"/>
    <property type="evidence" value="ECO:0007669"/>
    <property type="project" value="UniProtKB-SubCell"/>
</dbReference>
<evidence type="ECO:0000256" key="14">
    <source>
        <dbReference type="ARBA" id="ARBA00022989"/>
    </source>
</evidence>
<feature type="domain" description="Protein kinase" evidence="20">
    <location>
        <begin position="351"/>
        <end position="628"/>
    </location>
</feature>
<dbReference type="GO" id="GO:0002229">
    <property type="term" value="P:defense response to oomycetes"/>
    <property type="evidence" value="ECO:0007669"/>
    <property type="project" value="UniProtKB-ARBA"/>
</dbReference>
<keyword evidence="10" id="KW-0430">Lectin</keyword>
<protein>
    <recommendedName>
        <fullName evidence="20">Protein kinase domain-containing protein</fullName>
    </recommendedName>
</protein>
<dbReference type="Gene3D" id="3.30.200.20">
    <property type="entry name" value="Phosphorylase Kinase, domain 1"/>
    <property type="match status" value="1"/>
</dbReference>
<dbReference type="PANTHER" id="PTHR27007">
    <property type="match status" value="1"/>
</dbReference>
<dbReference type="GO" id="GO:0004674">
    <property type="term" value="F:protein serine/threonine kinase activity"/>
    <property type="evidence" value="ECO:0007669"/>
    <property type="project" value="UniProtKB-KW"/>
</dbReference>
<organism evidence="21 22">
    <name type="scientific">Jatropha curcas</name>
    <name type="common">Barbados nut</name>
    <dbReference type="NCBI Taxonomy" id="180498"/>
    <lineage>
        <taxon>Eukaryota</taxon>
        <taxon>Viridiplantae</taxon>
        <taxon>Streptophyta</taxon>
        <taxon>Embryophyta</taxon>
        <taxon>Tracheophyta</taxon>
        <taxon>Spermatophyta</taxon>
        <taxon>Magnoliopsida</taxon>
        <taxon>eudicotyledons</taxon>
        <taxon>Gunneridae</taxon>
        <taxon>Pentapetalae</taxon>
        <taxon>rosids</taxon>
        <taxon>fabids</taxon>
        <taxon>Malpighiales</taxon>
        <taxon>Euphorbiaceae</taxon>
        <taxon>Crotonoideae</taxon>
        <taxon>Jatropheae</taxon>
        <taxon>Jatropha</taxon>
    </lineage>
</organism>
<keyword evidence="22" id="KW-1185">Reference proteome</keyword>
<comment type="similarity">
    <text evidence="4">In the C-terminal section; belongs to the protein kinase superfamily. Ser/Thr protein kinase family.</text>
</comment>
<keyword evidence="15 19" id="KW-0472">Membrane</keyword>
<dbReference type="FunFam" id="3.30.200.20:FF:000039">
    <property type="entry name" value="receptor-like protein kinase FERONIA"/>
    <property type="match status" value="1"/>
</dbReference>
<keyword evidence="8 19" id="KW-0812">Transmembrane</keyword>
<evidence type="ECO:0000256" key="7">
    <source>
        <dbReference type="ARBA" id="ARBA00022679"/>
    </source>
</evidence>
<dbReference type="Gene3D" id="2.60.120.200">
    <property type="match status" value="1"/>
</dbReference>
<evidence type="ECO:0000256" key="4">
    <source>
        <dbReference type="ARBA" id="ARBA00010217"/>
    </source>
</evidence>
<feature type="transmembrane region" description="Helical" evidence="19">
    <location>
        <begin position="291"/>
        <end position="314"/>
    </location>
</feature>
<name>A0A067KLS1_JATCU</name>
<evidence type="ECO:0000256" key="2">
    <source>
        <dbReference type="ARBA" id="ARBA00007606"/>
    </source>
</evidence>
<evidence type="ECO:0000256" key="16">
    <source>
        <dbReference type="ARBA" id="ARBA00023170"/>
    </source>
</evidence>
<dbReference type="EMBL" id="KK914463">
    <property type="protein sequence ID" value="KDP35963.1"/>
    <property type="molecule type" value="Genomic_DNA"/>
</dbReference>
<evidence type="ECO:0000256" key="13">
    <source>
        <dbReference type="ARBA" id="ARBA00022840"/>
    </source>
</evidence>
<evidence type="ECO:0000256" key="9">
    <source>
        <dbReference type="ARBA" id="ARBA00022729"/>
    </source>
</evidence>
<evidence type="ECO:0000256" key="8">
    <source>
        <dbReference type="ARBA" id="ARBA00022692"/>
    </source>
</evidence>
<keyword evidence="13 18" id="KW-0067">ATP-binding</keyword>
<sequence length="669" mass="75390">MFKDTISWLNIIILFLFLPISCVTCLSFSFTSFGPSNYHINYQGDASPLDSVNKLTPNLRIQRGPSTYVEVEPMHLWEKASGNLVDFTTNLSFSIDAQNNASHAVGLAFFIAPAQYTMPGEKQGSGIGLASGNNSIKSPPVAVEFDAYYNQRDNVDGDHVGIDMNSLKSSRSQKWYRRVMDRRIIDVRISYNSSSNNLCVYFAAVVSENIIVEQKLPIFCNEIDLRIHLPEWVTIGFSAASGLPSVFDTIHSWSFASSFQCSYQKITTDLSPPPPVMPVPRSLRQDKDKRVQVVVTMITFLTGACVLVLVARLYRHRTSISSFIVQSEDNEFERVTGAKKIPYNVLIRATNNFNEKLGEGGFGVVYKAYLKDSGIYVAVKRISESSTQGISEYKAEVMILSQLRHRNLVQLIGWCHEKKEILLVYEYMPNRSLDFHLFNTESLLKWGQRYKIARGLAYGLQYLHEGWRQCVLHRDIKSSNVMLDLEFNPMLGDFGLARLVDHNARSQTLLGGSHGYIAPECLQTGKSSKESDVFSFGVVALEIACGRKPFVVRDDGIQMHIVKWVWEFYTNGKLLKAADQKLQGQFTRKEMKCLMIVGLWCAHPYSSSRPSMAKAIKVLNFDIELPKLESKFPGQVNVLKGVNSNRRLPVSKYLWKLLGLKQCHGTGVG</sequence>
<evidence type="ECO:0000256" key="5">
    <source>
        <dbReference type="ARBA" id="ARBA00022475"/>
    </source>
</evidence>
<dbReference type="InterPro" id="IPR000719">
    <property type="entry name" value="Prot_kinase_dom"/>
</dbReference>
<dbReference type="InterPro" id="IPR011009">
    <property type="entry name" value="Kinase-like_dom_sf"/>
</dbReference>
<reference evidence="21 22" key="1">
    <citation type="journal article" date="2014" name="PLoS ONE">
        <title>Global Analysis of Gene Expression Profiles in Physic Nut (Jatropha curcas L.) Seedlings Exposed to Salt Stress.</title>
        <authorList>
            <person name="Zhang L."/>
            <person name="Zhang C."/>
            <person name="Wu P."/>
            <person name="Chen Y."/>
            <person name="Li M."/>
            <person name="Jiang H."/>
            <person name="Wu G."/>
        </authorList>
    </citation>
    <scope>NUCLEOTIDE SEQUENCE [LARGE SCALE GENOMIC DNA]</scope>
    <source>
        <strain evidence="22">cv. GZQX0401</strain>
        <tissue evidence="21">Young leaves</tissue>
    </source>
</reference>
<dbReference type="CDD" id="cd06899">
    <property type="entry name" value="lectin_legume_LecRK_Arcelin_ConA"/>
    <property type="match status" value="1"/>
</dbReference>
<dbReference type="Gene3D" id="1.10.510.10">
    <property type="entry name" value="Transferase(Phosphotransferase) domain 1"/>
    <property type="match status" value="1"/>
</dbReference>
<dbReference type="SUPFAM" id="SSF56112">
    <property type="entry name" value="Protein kinase-like (PK-like)"/>
    <property type="match status" value="1"/>
</dbReference>
<dbReference type="PROSITE" id="PS00308">
    <property type="entry name" value="LECTIN_LEGUME_ALPHA"/>
    <property type="match status" value="1"/>
</dbReference>
<proteinExistence type="inferred from homology"/>
<evidence type="ECO:0000256" key="1">
    <source>
        <dbReference type="ARBA" id="ARBA00004251"/>
    </source>
</evidence>
<dbReference type="OrthoDB" id="842456at2759"/>
<keyword evidence="12" id="KW-0418">Kinase</keyword>
<evidence type="ECO:0000313" key="21">
    <source>
        <dbReference type="EMBL" id="KDP35963.1"/>
    </source>
</evidence>
<evidence type="ECO:0000256" key="6">
    <source>
        <dbReference type="ARBA" id="ARBA00022527"/>
    </source>
</evidence>
<feature type="transmembrane region" description="Helical" evidence="19">
    <location>
        <begin position="6"/>
        <end position="30"/>
    </location>
</feature>